<evidence type="ECO:0000313" key="1">
    <source>
        <dbReference type="EMBL" id="KAI9918215.1"/>
    </source>
</evidence>
<dbReference type="Proteomes" id="UP001163321">
    <property type="component" value="Chromosome 12"/>
</dbReference>
<sequence length="137" mass="14700">MSLHVYLYMQLTMFSLGVLDYSVTLAQGVSSPSGAINHPFVLAPGLDHTECSASVFFSKNPDARLIMAFEHHYAIVPAKFIRFSRKLMIISSLPDPGLSGSAIVCTNCGVLVGYLGGGLDGQQIMSSIHPMTTYSKG</sequence>
<gene>
    <name evidence="1" type="ORF">PsorP6_011842</name>
</gene>
<reference evidence="1 2" key="1">
    <citation type="journal article" date="2022" name="bioRxiv">
        <title>The genome of the oomycete Peronosclerospora sorghi, a cosmopolitan pathogen of maize and sorghum, is inflated with dispersed pseudogenes.</title>
        <authorList>
            <person name="Fletcher K."/>
            <person name="Martin F."/>
            <person name="Isakeit T."/>
            <person name="Cavanaugh K."/>
            <person name="Magill C."/>
            <person name="Michelmore R."/>
        </authorList>
    </citation>
    <scope>NUCLEOTIDE SEQUENCE [LARGE SCALE GENOMIC DNA]</scope>
    <source>
        <strain evidence="1">P6</strain>
    </source>
</reference>
<protein>
    <submittedName>
        <fullName evidence="1">Uncharacterized protein</fullName>
    </submittedName>
</protein>
<keyword evidence="2" id="KW-1185">Reference proteome</keyword>
<evidence type="ECO:0000313" key="2">
    <source>
        <dbReference type="Proteomes" id="UP001163321"/>
    </source>
</evidence>
<comment type="caution">
    <text evidence="1">The sequence shown here is derived from an EMBL/GenBank/DDBJ whole genome shotgun (WGS) entry which is preliminary data.</text>
</comment>
<name>A0ACC0WJH7_9STRA</name>
<dbReference type="EMBL" id="CM047591">
    <property type="protein sequence ID" value="KAI9918215.1"/>
    <property type="molecule type" value="Genomic_DNA"/>
</dbReference>
<accession>A0ACC0WJH7</accession>
<organism evidence="1 2">
    <name type="scientific">Peronosclerospora sorghi</name>
    <dbReference type="NCBI Taxonomy" id="230839"/>
    <lineage>
        <taxon>Eukaryota</taxon>
        <taxon>Sar</taxon>
        <taxon>Stramenopiles</taxon>
        <taxon>Oomycota</taxon>
        <taxon>Peronosporomycetes</taxon>
        <taxon>Peronosporales</taxon>
        <taxon>Peronosporaceae</taxon>
        <taxon>Peronosclerospora</taxon>
    </lineage>
</organism>
<proteinExistence type="predicted"/>